<reference evidence="2 3" key="1">
    <citation type="journal article" date="2019" name="Microorganisms">
        <title>Paenibacillus lutrae sp. nov., A Chitinolytic Species Isolated from A River Otter in Castril Natural Park, Granada, Spain.</title>
        <authorList>
            <person name="Rodriguez M."/>
            <person name="Reina J.C."/>
            <person name="Bejar V."/>
            <person name="Llamas I."/>
        </authorList>
    </citation>
    <scope>NUCLEOTIDE SEQUENCE [LARGE SCALE GENOMIC DNA]</scope>
    <source>
        <strain evidence="2 3">N10</strain>
    </source>
</reference>
<dbReference type="SUPFAM" id="SSF53850">
    <property type="entry name" value="Periplasmic binding protein-like II"/>
    <property type="match status" value="1"/>
</dbReference>
<sequence length="376" mass="40352">MRIGSLNMYGREWIGMKKLTLIGAVSVIMAVSLTTGCSNKPAEKAAGTPEPAATTAGGGAPSGSSSQDPAVKKAAFKTGNKINVAYSGGTCDAPTFVAWKKGFFEAEGLDPQMTKMDFNTLKNGIATGKIDGTQGNFSWFKPAEQGLDVKLTGGLHAGCIQAVAPKNSNVKAVKDLKGKTVGVDVIGGGPMITLSIELKKHGIDPKKDVQWRVYPSDQLVTAAEKREIDAFIVWDPVGEKAINEKDYTLLLSNASDEPYKSGFCCYAFVSGELAKKDPEKAAAYTRAMLKAAEYVGTHQKEVAQLEVDNKFVGADVATNERLLNNYVWRPGVNNAIENANFFIKEQKEQGILDAATDEKALAERLIFKAIPDYNGK</sequence>
<dbReference type="PANTHER" id="PTHR30024:SF42">
    <property type="entry name" value="ALIPHATIC SULFONATES-BINDING PROTEIN-RELATED"/>
    <property type="match status" value="1"/>
</dbReference>
<dbReference type="AlphaFoldDB" id="A0A7X3FNN5"/>
<evidence type="ECO:0000313" key="2">
    <source>
        <dbReference type="EMBL" id="MVP02447.1"/>
    </source>
</evidence>
<name>A0A7X3FNN5_9BACL</name>
<dbReference type="Pfam" id="PF13379">
    <property type="entry name" value="NMT1_2"/>
    <property type="match status" value="1"/>
</dbReference>
<dbReference type="Proteomes" id="UP000490800">
    <property type="component" value="Unassembled WGS sequence"/>
</dbReference>
<protein>
    <submittedName>
        <fullName evidence="2">Transporter substrate-binding domain-containing protein</fullName>
    </submittedName>
</protein>
<accession>A0A7X3FNN5</accession>
<keyword evidence="3" id="KW-1185">Reference proteome</keyword>
<comment type="caution">
    <text evidence="2">The sequence shown here is derived from an EMBL/GenBank/DDBJ whole genome shotgun (WGS) entry which is preliminary data.</text>
</comment>
<evidence type="ECO:0000313" key="3">
    <source>
        <dbReference type="Proteomes" id="UP000490800"/>
    </source>
</evidence>
<organism evidence="2 3">
    <name type="scientific">Paenibacillus lutrae</name>
    <dbReference type="NCBI Taxonomy" id="2078573"/>
    <lineage>
        <taxon>Bacteria</taxon>
        <taxon>Bacillati</taxon>
        <taxon>Bacillota</taxon>
        <taxon>Bacilli</taxon>
        <taxon>Bacillales</taxon>
        <taxon>Paenibacillaceae</taxon>
        <taxon>Paenibacillus</taxon>
    </lineage>
</organism>
<dbReference type="PANTHER" id="PTHR30024">
    <property type="entry name" value="ALIPHATIC SULFONATES-BINDING PROTEIN-RELATED"/>
    <property type="match status" value="1"/>
</dbReference>
<feature type="region of interest" description="Disordered" evidence="1">
    <location>
        <begin position="40"/>
        <end position="72"/>
    </location>
</feature>
<feature type="compositionally biased region" description="Low complexity" evidence="1">
    <location>
        <begin position="44"/>
        <end position="55"/>
    </location>
</feature>
<proteinExistence type="predicted"/>
<evidence type="ECO:0000256" key="1">
    <source>
        <dbReference type="SAM" id="MobiDB-lite"/>
    </source>
</evidence>
<gene>
    <name evidence="2" type="ORF">EDM21_23470</name>
</gene>
<dbReference type="EMBL" id="RHLK01000024">
    <property type="protein sequence ID" value="MVP02447.1"/>
    <property type="molecule type" value="Genomic_DNA"/>
</dbReference>
<dbReference type="Gene3D" id="3.40.190.10">
    <property type="entry name" value="Periplasmic binding protein-like II"/>
    <property type="match status" value="2"/>
</dbReference>